<reference evidence="5" key="2">
    <citation type="journal article" date="2007" name="PLoS Biol.">
        <title>Survey sequencing and comparative analysis of the elephant shark (Callorhinchus milii) genome.</title>
        <authorList>
            <person name="Venkatesh B."/>
            <person name="Kirkness E.F."/>
            <person name="Loh Y.H."/>
            <person name="Halpern A.L."/>
            <person name="Lee A.P."/>
            <person name="Johnson J."/>
            <person name="Dandona N."/>
            <person name="Viswanathan L.D."/>
            <person name="Tay A."/>
            <person name="Venter J.C."/>
            <person name="Strausberg R.L."/>
            <person name="Brenner S."/>
        </authorList>
    </citation>
    <scope>NUCLEOTIDE SEQUENCE [LARGE SCALE GENOMIC DNA]</scope>
</reference>
<dbReference type="STRING" id="7868.ENSCMIP00000022250"/>
<dbReference type="Ensembl" id="ENSCMIT00000022637.1">
    <property type="protein sequence ID" value="ENSCMIP00000022250.1"/>
    <property type="gene ID" value="ENSCMIG00000010065.1"/>
</dbReference>
<evidence type="ECO:0000259" key="3">
    <source>
        <dbReference type="Pfam" id="PF11938"/>
    </source>
</evidence>
<gene>
    <name evidence="4" type="primary">cnpy2</name>
</gene>
<sequence>MKSCNLSVICFLLVGSVGIVESKKTGDLFCGACRALVDEIEWEILQIDPKKVIQTESFHLNPEGTQAVAETPYARSEVFLIELLERVCEHMVEYGEIADPKTHRNSYIRVRTHNSKNLDLPNTQADAELTSSLKHACEKIAEEYEDEFIEFFTRESSNVKDQLCSKRTGKGTSLLKVWGAFHNCTPTFPIPRPTGQASACCLQFQLWKWHHSQASVQPPQLLPPQDADK</sequence>
<evidence type="ECO:0000313" key="5">
    <source>
        <dbReference type="Proteomes" id="UP000314986"/>
    </source>
</evidence>
<dbReference type="OMA" id="PKFACEN"/>
<evidence type="ECO:0000256" key="2">
    <source>
        <dbReference type="SAM" id="SignalP"/>
    </source>
</evidence>
<reference evidence="4" key="5">
    <citation type="submission" date="2025-09" db="UniProtKB">
        <authorList>
            <consortium name="Ensembl"/>
        </authorList>
    </citation>
    <scope>IDENTIFICATION</scope>
</reference>
<dbReference type="GO" id="GO:0005783">
    <property type="term" value="C:endoplasmic reticulum"/>
    <property type="evidence" value="ECO:0007669"/>
    <property type="project" value="TreeGrafter"/>
</dbReference>
<dbReference type="PANTHER" id="PTHR13341">
    <property type="entry name" value="MIR-INTERACTING SAPOSIN-LIKE PROTEIN"/>
    <property type="match status" value="1"/>
</dbReference>
<dbReference type="PANTHER" id="PTHR13341:SF6">
    <property type="entry name" value="PROTEIN CANOPY HOMOLOG 2"/>
    <property type="match status" value="1"/>
</dbReference>
<comment type="similarity">
    <text evidence="1">Belongs to the canopy family.</text>
</comment>
<dbReference type="GeneTree" id="ENSGT00940000164642"/>
<name>A0A4W3INH1_CALMI</name>
<dbReference type="InterPro" id="IPR021852">
    <property type="entry name" value="DUF3456"/>
</dbReference>
<reference evidence="5" key="3">
    <citation type="journal article" date="2014" name="Nature">
        <title>Elephant shark genome provides unique insights into gnathostome evolution.</title>
        <authorList>
            <consortium name="International Elephant Shark Genome Sequencing Consortium"/>
            <person name="Venkatesh B."/>
            <person name="Lee A.P."/>
            <person name="Ravi V."/>
            <person name="Maurya A.K."/>
            <person name="Lian M.M."/>
            <person name="Swann J.B."/>
            <person name="Ohta Y."/>
            <person name="Flajnik M.F."/>
            <person name="Sutoh Y."/>
            <person name="Kasahara M."/>
            <person name="Hoon S."/>
            <person name="Gangu V."/>
            <person name="Roy S.W."/>
            <person name="Irimia M."/>
            <person name="Korzh V."/>
            <person name="Kondrychyn I."/>
            <person name="Lim Z.W."/>
            <person name="Tay B.H."/>
            <person name="Tohari S."/>
            <person name="Kong K.W."/>
            <person name="Ho S."/>
            <person name="Lorente-Galdos B."/>
            <person name="Quilez J."/>
            <person name="Marques-Bonet T."/>
            <person name="Raney B.J."/>
            <person name="Ingham P.W."/>
            <person name="Tay A."/>
            <person name="Hillier L.W."/>
            <person name="Minx P."/>
            <person name="Boehm T."/>
            <person name="Wilson R.K."/>
            <person name="Brenner S."/>
            <person name="Warren W.C."/>
        </authorList>
    </citation>
    <scope>NUCLEOTIDE SEQUENCE [LARGE SCALE GENOMIC DNA]</scope>
</reference>
<dbReference type="Proteomes" id="UP000314986">
    <property type="component" value="Unassembled WGS sequence"/>
</dbReference>
<feature type="chain" id="PRO_5021286776" evidence="2">
    <location>
        <begin position="23"/>
        <end position="229"/>
    </location>
</feature>
<keyword evidence="5" id="KW-1185">Reference proteome</keyword>
<reference evidence="4" key="4">
    <citation type="submission" date="2025-08" db="UniProtKB">
        <authorList>
            <consortium name="Ensembl"/>
        </authorList>
    </citation>
    <scope>IDENTIFICATION</scope>
</reference>
<protein>
    <submittedName>
        <fullName evidence="4">Canopy FGF signaling regulator 2</fullName>
    </submittedName>
</protein>
<dbReference type="AlphaFoldDB" id="A0A4W3INH1"/>
<keyword evidence="2" id="KW-0732">Signal</keyword>
<dbReference type="InterPro" id="IPR042415">
    <property type="entry name" value="CNPY"/>
</dbReference>
<feature type="domain" description="DUF3456" evidence="3">
    <location>
        <begin position="30"/>
        <end position="168"/>
    </location>
</feature>
<evidence type="ECO:0000256" key="1">
    <source>
        <dbReference type="ARBA" id="ARBA00007285"/>
    </source>
</evidence>
<dbReference type="InParanoid" id="A0A4W3INH1"/>
<feature type="signal peptide" evidence="2">
    <location>
        <begin position="1"/>
        <end position="22"/>
    </location>
</feature>
<organism evidence="4 5">
    <name type="scientific">Callorhinchus milii</name>
    <name type="common">Ghost shark</name>
    <dbReference type="NCBI Taxonomy" id="7868"/>
    <lineage>
        <taxon>Eukaryota</taxon>
        <taxon>Metazoa</taxon>
        <taxon>Chordata</taxon>
        <taxon>Craniata</taxon>
        <taxon>Vertebrata</taxon>
        <taxon>Chondrichthyes</taxon>
        <taxon>Holocephali</taxon>
        <taxon>Chimaeriformes</taxon>
        <taxon>Callorhinchidae</taxon>
        <taxon>Callorhinchus</taxon>
    </lineage>
</organism>
<reference evidence="5" key="1">
    <citation type="journal article" date="2006" name="Science">
        <title>Ancient noncoding elements conserved in the human genome.</title>
        <authorList>
            <person name="Venkatesh B."/>
            <person name="Kirkness E.F."/>
            <person name="Loh Y.H."/>
            <person name="Halpern A.L."/>
            <person name="Lee A.P."/>
            <person name="Johnson J."/>
            <person name="Dandona N."/>
            <person name="Viswanathan L.D."/>
            <person name="Tay A."/>
            <person name="Venter J.C."/>
            <person name="Strausberg R.L."/>
            <person name="Brenner S."/>
        </authorList>
    </citation>
    <scope>NUCLEOTIDE SEQUENCE [LARGE SCALE GENOMIC DNA]</scope>
</reference>
<accession>A0A4W3INH1</accession>
<dbReference type="Pfam" id="PF11938">
    <property type="entry name" value="DUF3456"/>
    <property type="match status" value="1"/>
</dbReference>
<evidence type="ECO:0000313" key="4">
    <source>
        <dbReference type="Ensembl" id="ENSCMIP00000022250.1"/>
    </source>
</evidence>
<proteinExistence type="inferred from homology"/>